<dbReference type="EMBL" id="JADIMZ010000074">
    <property type="protein sequence ID" value="MBO8432630.1"/>
    <property type="molecule type" value="Genomic_DNA"/>
</dbReference>
<dbReference type="AlphaFoldDB" id="A0A9D9DTE6"/>
<dbReference type="InterPro" id="IPR050892">
    <property type="entry name" value="ADP-ribose_metab_enzymes"/>
</dbReference>
<accession>A0A9D9DTE6</accession>
<proteinExistence type="predicted"/>
<comment type="caution">
    <text evidence="3">The sequence shown here is derived from an EMBL/GenBank/DDBJ whole genome shotgun (WGS) entry which is preliminary data.</text>
</comment>
<dbReference type="Pfam" id="PF01661">
    <property type="entry name" value="Macro"/>
    <property type="match status" value="1"/>
</dbReference>
<organism evidence="3 4">
    <name type="scientific">Candidatus Pullibacteroides excrementavium</name>
    <dbReference type="NCBI Taxonomy" id="2840905"/>
    <lineage>
        <taxon>Bacteria</taxon>
        <taxon>Pseudomonadati</taxon>
        <taxon>Bacteroidota</taxon>
        <taxon>Bacteroidia</taxon>
        <taxon>Bacteroidales</taxon>
        <taxon>Candidatus Pullibacteroides</taxon>
    </lineage>
</organism>
<evidence type="ECO:0000313" key="4">
    <source>
        <dbReference type="Proteomes" id="UP000823612"/>
    </source>
</evidence>
<dbReference type="PROSITE" id="PS51154">
    <property type="entry name" value="MACRO"/>
    <property type="match status" value="1"/>
</dbReference>
<sequence>MNNITIVRGNIFNTKAQTVVNTVNCVGVMGKGIALVYKLRYPQMFDIYHDYCKRHLISIGKLWLYKGDETDPWVLNFPTKFHWKYPSKIEYIEQGLKKFVDTYDKCGITSVAFPMLGTHNGGLDKDAVQALMINYLSQCNIPIEIYEYDPMAPDDLFETFKEKWFSIPFNELKEVTQIRQKKQIDIIDNALRCDNLKSMISLISYPGIGIKTMERCFKVVMGFQKQFTLFADR</sequence>
<dbReference type="SMART" id="SM00506">
    <property type="entry name" value="A1pp"/>
    <property type="match status" value="1"/>
</dbReference>
<comment type="catalytic activity">
    <reaction evidence="1">
        <text>an N-(ADP-alpha-D-ribosyl)-thymidine in DNA + H2O = a thymidine in DNA + ADP-D-ribose</text>
        <dbReference type="Rhea" id="RHEA:71655"/>
        <dbReference type="Rhea" id="RHEA-COMP:13556"/>
        <dbReference type="Rhea" id="RHEA-COMP:18051"/>
        <dbReference type="ChEBI" id="CHEBI:15377"/>
        <dbReference type="ChEBI" id="CHEBI:57967"/>
        <dbReference type="ChEBI" id="CHEBI:137386"/>
        <dbReference type="ChEBI" id="CHEBI:191199"/>
    </reaction>
    <physiologicalReaction direction="left-to-right" evidence="1">
        <dbReference type="Rhea" id="RHEA:71656"/>
    </physiologicalReaction>
</comment>
<evidence type="ECO:0000256" key="1">
    <source>
        <dbReference type="ARBA" id="ARBA00035885"/>
    </source>
</evidence>
<dbReference type="InterPro" id="IPR043472">
    <property type="entry name" value="Macro_dom-like"/>
</dbReference>
<reference evidence="3" key="2">
    <citation type="journal article" date="2021" name="PeerJ">
        <title>Extensive microbial diversity within the chicken gut microbiome revealed by metagenomics and culture.</title>
        <authorList>
            <person name="Gilroy R."/>
            <person name="Ravi A."/>
            <person name="Getino M."/>
            <person name="Pursley I."/>
            <person name="Horton D.L."/>
            <person name="Alikhan N.F."/>
            <person name="Baker D."/>
            <person name="Gharbi K."/>
            <person name="Hall N."/>
            <person name="Watson M."/>
            <person name="Adriaenssens E.M."/>
            <person name="Foster-Nyarko E."/>
            <person name="Jarju S."/>
            <person name="Secka A."/>
            <person name="Antonio M."/>
            <person name="Oren A."/>
            <person name="Chaudhuri R.R."/>
            <person name="La Ragione R."/>
            <person name="Hildebrand F."/>
            <person name="Pallen M.J."/>
        </authorList>
    </citation>
    <scope>NUCLEOTIDE SEQUENCE</scope>
    <source>
        <strain evidence="3">2889</strain>
    </source>
</reference>
<dbReference type="GO" id="GO:0140291">
    <property type="term" value="P:peptidyl-glutamate ADP-deribosylation"/>
    <property type="evidence" value="ECO:0007669"/>
    <property type="project" value="TreeGrafter"/>
</dbReference>
<dbReference type="Gene3D" id="3.40.220.10">
    <property type="entry name" value="Leucine Aminopeptidase, subunit E, domain 1"/>
    <property type="match status" value="1"/>
</dbReference>
<dbReference type="Proteomes" id="UP000823612">
    <property type="component" value="Unassembled WGS sequence"/>
</dbReference>
<dbReference type="CDD" id="cd02901">
    <property type="entry name" value="Macro_Poa1p-like"/>
    <property type="match status" value="1"/>
</dbReference>
<protein>
    <submittedName>
        <fullName evidence="3">Macro domain-containing protein</fullName>
    </submittedName>
</protein>
<gene>
    <name evidence="3" type="ORF">IAB08_05000</name>
</gene>
<dbReference type="SUPFAM" id="SSF52949">
    <property type="entry name" value="Macro domain-like"/>
    <property type="match status" value="1"/>
</dbReference>
<reference evidence="3" key="1">
    <citation type="submission" date="2020-10" db="EMBL/GenBank/DDBJ databases">
        <authorList>
            <person name="Gilroy R."/>
        </authorList>
    </citation>
    <scope>NUCLEOTIDE SEQUENCE</scope>
    <source>
        <strain evidence="3">2889</strain>
    </source>
</reference>
<name>A0A9D9DTE6_9BACT</name>
<dbReference type="PANTHER" id="PTHR12521">
    <property type="entry name" value="PROTEIN C6ORF130"/>
    <property type="match status" value="1"/>
</dbReference>
<dbReference type="PANTHER" id="PTHR12521:SF0">
    <property type="entry name" value="ADP-RIBOSE GLYCOHYDROLASE OARD1"/>
    <property type="match status" value="1"/>
</dbReference>
<feature type="domain" description="Macro" evidence="2">
    <location>
        <begin position="1"/>
        <end position="164"/>
    </location>
</feature>
<dbReference type="InterPro" id="IPR002589">
    <property type="entry name" value="Macro_dom"/>
</dbReference>
<evidence type="ECO:0000313" key="3">
    <source>
        <dbReference type="EMBL" id="MBO8432630.1"/>
    </source>
</evidence>
<evidence type="ECO:0000259" key="2">
    <source>
        <dbReference type="PROSITE" id="PS51154"/>
    </source>
</evidence>